<name>A0A9X6TW63_BACTU</name>
<proteinExistence type="predicted"/>
<dbReference type="Proteomes" id="UP000222944">
    <property type="component" value="Unassembled WGS sequence"/>
</dbReference>
<evidence type="ECO:0000313" key="1">
    <source>
        <dbReference type="EMBL" id="PED11879.1"/>
    </source>
</evidence>
<dbReference type="AlphaFoldDB" id="A0A9X6TW63"/>
<evidence type="ECO:0000313" key="2">
    <source>
        <dbReference type="EMBL" id="PGH78603.1"/>
    </source>
</evidence>
<accession>A0A9X6TW63</accession>
<dbReference type="Proteomes" id="UP000220127">
    <property type="component" value="Unassembled WGS sequence"/>
</dbReference>
<dbReference type="RefSeq" id="WP_097877657.1">
    <property type="nucleotide sequence ID" value="NZ_NTSD01000035.1"/>
</dbReference>
<dbReference type="EMBL" id="NVMD01000028">
    <property type="protein sequence ID" value="PED11879.1"/>
    <property type="molecule type" value="Genomic_DNA"/>
</dbReference>
<reference evidence="3 4" key="1">
    <citation type="submission" date="2017-09" db="EMBL/GenBank/DDBJ databases">
        <title>Large-scale bioinformatics analysis of Bacillus genomes uncovers conserved roles of natural products in bacterial physiology.</title>
        <authorList>
            <consortium name="Agbiome Team Llc"/>
            <person name="Bleich R.M."/>
            <person name="Grubbs K.J."/>
            <person name="Santa Maria K.C."/>
            <person name="Allen S.E."/>
            <person name="Farag S."/>
            <person name="Shank E.A."/>
            <person name="Bowers A."/>
        </authorList>
    </citation>
    <scope>NUCLEOTIDE SEQUENCE [LARGE SCALE GENOMIC DNA]</scope>
    <source>
        <strain evidence="2 4">AFS058004</strain>
        <strain evidence="1 3">AFS094940</strain>
    </source>
</reference>
<organism evidence="1 3">
    <name type="scientific">Bacillus thuringiensis</name>
    <dbReference type="NCBI Taxonomy" id="1428"/>
    <lineage>
        <taxon>Bacteria</taxon>
        <taxon>Bacillati</taxon>
        <taxon>Bacillota</taxon>
        <taxon>Bacilli</taxon>
        <taxon>Bacillales</taxon>
        <taxon>Bacillaceae</taxon>
        <taxon>Bacillus</taxon>
        <taxon>Bacillus cereus group</taxon>
    </lineage>
</organism>
<protein>
    <recommendedName>
        <fullName evidence="5">Phage ABA sandwich domain-containing protein</fullName>
    </recommendedName>
</protein>
<evidence type="ECO:0000313" key="3">
    <source>
        <dbReference type="Proteomes" id="UP000220127"/>
    </source>
</evidence>
<sequence length="165" mass="18552">MSHIEMLKQGEIEIGATDKNGNALKQFDFVVKQDDQEGISICCILYHGVTKEFVAMSTSDWWVPFQDLHVTEKLDHVIAIEFFGLERVGQYWGVKNQPFENMPVDQFGALNESTNILEKLGEEHNATINKVDGHWHIKIGDKDYSDERLGVAACLAAVSTVRISA</sequence>
<gene>
    <name evidence="2" type="ORF">CN899_28240</name>
    <name evidence="1" type="ORF">CON01_24615</name>
</gene>
<dbReference type="EMBL" id="NUFN01000044">
    <property type="protein sequence ID" value="PGH78603.1"/>
    <property type="molecule type" value="Genomic_DNA"/>
</dbReference>
<comment type="caution">
    <text evidence="1">The sequence shown here is derived from an EMBL/GenBank/DDBJ whole genome shotgun (WGS) entry which is preliminary data.</text>
</comment>
<evidence type="ECO:0008006" key="5">
    <source>
        <dbReference type="Google" id="ProtNLM"/>
    </source>
</evidence>
<evidence type="ECO:0000313" key="4">
    <source>
        <dbReference type="Proteomes" id="UP000222944"/>
    </source>
</evidence>